<sequence length="52" mass="5928">MQKKKEHVWNKAEATSAVDKQKSELIKVAPYIQKLSNGAHSKYSELEAELLE</sequence>
<keyword evidence="2" id="KW-1185">Reference proteome</keyword>
<dbReference type="EMBL" id="CAJVPW010002092">
    <property type="protein sequence ID" value="CAG8498827.1"/>
    <property type="molecule type" value="Genomic_DNA"/>
</dbReference>
<name>A0ACA9KXA5_9GLOM</name>
<accession>A0ACA9KXA5</accession>
<protein>
    <submittedName>
        <fullName evidence="1">17342_t:CDS:1</fullName>
    </submittedName>
</protein>
<dbReference type="Proteomes" id="UP000789366">
    <property type="component" value="Unassembled WGS sequence"/>
</dbReference>
<evidence type="ECO:0000313" key="1">
    <source>
        <dbReference type="EMBL" id="CAG8498827.1"/>
    </source>
</evidence>
<comment type="caution">
    <text evidence="1">The sequence shown here is derived from an EMBL/GenBank/DDBJ whole genome shotgun (WGS) entry which is preliminary data.</text>
</comment>
<reference evidence="1" key="1">
    <citation type="submission" date="2021-06" db="EMBL/GenBank/DDBJ databases">
        <authorList>
            <person name="Kallberg Y."/>
            <person name="Tangrot J."/>
            <person name="Rosling A."/>
        </authorList>
    </citation>
    <scope>NUCLEOTIDE SEQUENCE</scope>
    <source>
        <strain evidence="1">28 12/20/2015</strain>
    </source>
</reference>
<evidence type="ECO:0000313" key="2">
    <source>
        <dbReference type="Proteomes" id="UP000789366"/>
    </source>
</evidence>
<proteinExistence type="predicted"/>
<organism evidence="1 2">
    <name type="scientific">Cetraspora pellucida</name>
    <dbReference type="NCBI Taxonomy" id="1433469"/>
    <lineage>
        <taxon>Eukaryota</taxon>
        <taxon>Fungi</taxon>
        <taxon>Fungi incertae sedis</taxon>
        <taxon>Mucoromycota</taxon>
        <taxon>Glomeromycotina</taxon>
        <taxon>Glomeromycetes</taxon>
        <taxon>Diversisporales</taxon>
        <taxon>Gigasporaceae</taxon>
        <taxon>Cetraspora</taxon>
    </lineage>
</organism>
<gene>
    <name evidence="1" type="ORF">SPELUC_LOCUS2913</name>
</gene>